<dbReference type="AlphaFoldDB" id="A0A1C4WHM6"/>
<feature type="compositionally biased region" description="Basic and acidic residues" evidence="1">
    <location>
        <begin position="33"/>
        <end position="75"/>
    </location>
</feature>
<reference evidence="2 3" key="1">
    <citation type="submission" date="2016-06" db="EMBL/GenBank/DDBJ databases">
        <authorList>
            <person name="Kjaerup R.B."/>
            <person name="Dalgaard T.S."/>
            <person name="Juul-Madsen H.R."/>
        </authorList>
    </citation>
    <scope>NUCLEOTIDE SEQUENCE [LARGE SCALE GENOMIC DNA]</scope>
    <source>
        <strain evidence="2 3">DSM 45626</strain>
    </source>
</reference>
<evidence type="ECO:0000313" key="3">
    <source>
        <dbReference type="Proteomes" id="UP000199375"/>
    </source>
</evidence>
<feature type="region of interest" description="Disordered" evidence="1">
    <location>
        <begin position="1"/>
        <end position="247"/>
    </location>
</feature>
<feature type="compositionally biased region" description="Low complexity" evidence="1">
    <location>
        <begin position="228"/>
        <end position="244"/>
    </location>
</feature>
<proteinExistence type="predicted"/>
<sequence length="334" mass="34837">MRQEQQVSSDHPEAVRSAPVPVPPPGGTTGDAAARRGRDVEGRAEVPEDVLDDRGTFDDPAVADERGDSAPEFHEPAPLPTAFGATTVGGAVAASAMASGRPEDERDPRGEDTARPGDGAPGRTDAFDDERADPTAADRLHDRSRWTTDEPGDGRTGARHAVDGRAGADRDQTDAVVAGAAGYGRPEPGMIDPDARDDAPSALGAGADARDGVAADARDGAGAHTRDGVAAVTAAARPTTGAVPEDAATLFEPGTAQDFRDRWRDVQLRFVDDPRAAAGQAESLVGEAIEALAAALAEQKNKLGDWQQTGDDDTEQLRIAVRGYRDFLDRVLGR</sequence>
<gene>
    <name evidence="2" type="ORF">GA0070558_115162</name>
</gene>
<feature type="compositionally biased region" description="Low complexity" evidence="1">
    <location>
        <begin position="81"/>
        <end position="100"/>
    </location>
</feature>
<feature type="compositionally biased region" description="Basic and acidic residues" evidence="1">
    <location>
        <begin position="208"/>
        <end position="227"/>
    </location>
</feature>
<feature type="compositionally biased region" description="Basic and acidic residues" evidence="1">
    <location>
        <begin position="132"/>
        <end position="148"/>
    </location>
</feature>
<evidence type="ECO:0000313" key="2">
    <source>
        <dbReference type="EMBL" id="SCE95766.1"/>
    </source>
</evidence>
<dbReference type="Proteomes" id="UP000199375">
    <property type="component" value="Unassembled WGS sequence"/>
</dbReference>
<dbReference type="EMBL" id="FMCW01000015">
    <property type="protein sequence ID" value="SCE95766.1"/>
    <property type="molecule type" value="Genomic_DNA"/>
</dbReference>
<dbReference type="RefSeq" id="WP_091281132.1">
    <property type="nucleotide sequence ID" value="NZ_FMCW01000015.1"/>
</dbReference>
<organism evidence="2 3">
    <name type="scientific">Micromonospora haikouensis</name>
    <dbReference type="NCBI Taxonomy" id="686309"/>
    <lineage>
        <taxon>Bacteria</taxon>
        <taxon>Bacillati</taxon>
        <taxon>Actinomycetota</taxon>
        <taxon>Actinomycetes</taxon>
        <taxon>Micromonosporales</taxon>
        <taxon>Micromonosporaceae</taxon>
        <taxon>Micromonospora</taxon>
    </lineage>
</organism>
<protein>
    <submittedName>
        <fullName evidence="2">Uncharacterized protein</fullName>
    </submittedName>
</protein>
<feature type="compositionally biased region" description="Basic and acidic residues" evidence="1">
    <location>
        <begin position="160"/>
        <end position="173"/>
    </location>
</feature>
<accession>A0A1C4WHM6</accession>
<evidence type="ECO:0000256" key="1">
    <source>
        <dbReference type="SAM" id="MobiDB-lite"/>
    </source>
</evidence>
<name>A0A1C4WHM6_9ACTN</name>
<feature type="compositionally biased region" description="Basic and acidic residues" evidence="1">
    <location>
        <begin position="101"/>
        <end position="115"/>
    </location>
</feature>